<name>A0A0B0P347_GOSAR</name>
<dbReference type="Proteomes" id="UP000032142">
    <property type="component" value="Unassembled WGS sequence"/>
</dbReference>
<reference evidence="2" key="1">
    <citation type="submission" date="2014-09" db="EMBL/GenBank/DDBJ databases">
        <authorList>
            <person name="Mudge J."/>
            <person name="Ramaraj T."/>
            <person name="Lindquist I.E."/>
            <person name="Bharti A.K."/>
            <person name="Sundararajan A."/>
            <person name="Cameron C.T."/>
            <person name="Woodward J.E."/>
            <person name="May G.D."/>
            <person name="Brubaker C."/>
            <person name="Broadhvest J."/>
            <person name="Wilkins T.A."/>
        </authorList>
    </citation>
    <scope>NUCLEOTIDE SEQUENCE</scope>
    <source>
        <strain evidence="2">cv. AKA8401</strain>
    </source>
</reference>
<dbReference type="AlphaFoldDB" id="A0A0B0P347"/>
<gene>
    <name evidence="1" type="ORF">F383_26820</name>
</gene>
<organism evidence="1 2">
    <name type="scientific">Gossypium arboreum</name>
    <name type="common">Tree cotton</name>
    <name type="synonym">Gossypium nanking</name>
    <dbReference type="NCBI Taxonomy" id="29729"/>
    <lineage>
        <taxon>Eukaryota</taxon>
        <taxon>Viridiplantae</taxon>
        <taxon>Streptophyta</taxon>
        <taxon>Embryophyta</taxon>
        <taxon>Tracheophyta</taxon>
        <taxon>Spermatophyta</taxon>
        <taxon>Magnoliopsida</taxon>
        <taxon>eudicotyledons</taxon>
        <taxon>Gunneridae</taxon>
        <taxon>Pentapetalae</taxon>
        <taxon>rosids</taxon>
        <taxon>malvids</taxon>
        <taxon>Malvales</taxon>
        <taxon>Malvaceae</taxon>
        <taxon>Malvoideae</taxon>
        <taxon>Gossypium</taxon>
    </lineage>
</organism>
<protein>
    <submittedName>
        <fullName evidence="1">Tetratricopeptide repeat 14</fullName>
    </submittedName>
</protein>
<evidence type="ECO:0000313" key="1">
    <source>
        <dbReference type="EMBL" id="KHG21163.1"/>
    </source>
</evidence>
<keyword evidence="2" id="KW-1185">Reference proteome</keyword>
<proteinExistence type="predicted"/>
<accession>A0A0B0P347</accession>
<dbReference type="EMBL" id="KN417718">
    <property type="protein sequence ID" value="KHG21163.1"/>
    <property type="molecule type" value="Genomic_DNA"/>
</dbReference>
<sequence>MVLHEVSYRFHVLDMVLHEITYQCQCHIPDMITYRCQCHVPDMVLHWILYRCQCHVLDMVLDVITMPYPNYDLIRTHMYCHGPTMVLSVNSSLNDRTHFLRSTQFDLPIQFS</sequence>
<evidence type="ECO:0000313" key="2">
    <source>
        <dbReference type="Proteomes" id="UP000032142"/>
    </source>
</evidence>